<evidence type="ECO:0000313" key="2">
    <source>
        <dbReference type="Proteomes" id="UP000236161"/>
    </source>
</evidence>
<reference evidence="1 2" key="1">
    <citation type="journal article" date="2017" name="Nature">
        <title>The Apostasia genome and the evolution of orchids.</title>
        <authorList>
            <person name="Zhang G.Q."/>
            <person name="Liu K.W."/>
            <person name="Li Z."/>
            <person name="Lohaus R."/>
            <person name="Hsiao Y.Y."/>
            <person name="Niu S.C."/>
            <person name="Wang J.Y."/>
            <person name="Lin Y.C."/>
            <person name="Xu Q."/>
            <person name="Chen L.J."/>
            <person name="Yoshida K."/>
            <person name="Fujiwara S."/>
            <person name="Wang Z.W."/>
            <person name="Zhang Y.Q."/>
            <person name="Mitsuda N."/>
            <person name="Wang M."/>
            <person name="Liu G.H."/>
            <person name="Pecoraro L."/>
            <person name="Huang H.X."/>
            <person name="Xiao X.J."/>
            <person name="Lin M."/>
            <person name="Wu X.Y."/>
            <person name="Wu W.L."/>
            <person name="Chen Y.Y."/>
            <person name="Chang S.B."/>
            <person name="Sakamoto S."/>
            <person name="Ohme-Takagi M."/>
            <person name="Yagi M."/>
            <person name="Zeng S.J."/>
            <person name="Shen C.Y."/>
            <person name="Yeh C.M."/>
            <person name="Luo Y.B."/>
            <person name="Tsai W.C."/>
            <person name="Van de Peer Y."/>
            <person name="Liu Z.J."/>
        </authorList>
    </citation>
    <scope>NUCLEOTIDE SEQUENCE [LARGE SCALE GENOMIC DNA]</scope>
    <source>
        <strain evidence="2">cv. Shenzhen</strain>
        <tissue evidence="1">Stem</tissue>
    </source>
</reference>
<keyword evidence="2" id="KW-1185">Reference proteome</keyword>
<dbReference type="Proteomes" id="UP000236161">
    <property type="component" value="Unassembled WGS sequence"/>
</dbReference>
<dbReference type="AlphaFoldDB" id="A0A2I0AGQ7"/>
<organism evidence="1 2">
    <name type="scientific">Apostasia shenzhenica</name>
    <dbReference type="NCBI Taxonomy" id="1088818"/>
    <lineage>
        <taxon>Eukaryota</taxon>
        <taxon>Viridiplantae</taxon>
        <taxon>Streptophyta</taxon>
        <taxon>Embryophyta</taxon>
        <taxon>Tracheophyta</taxon>
        <taxon>Spermatophyta</taxon>
        <taxon>Magnoliopsida</taxon>
        <taxon>Liliopsida</taxon>
        <taxon>Asparagales</taxon>
        <taxon>Orchidaceae</taxon>
        <taxon>Apostasioideae</taxon>
        <taxon>Apostasia</taxon>
    </lineage>
</organism>
<sequence>MRGVDDRERAMLAQRCTELEAQWDKKRLSTQRCLQGETDPLNIRLLIVKKMREKVAKLTITKEVVEKERNAVKRSC</sequence>
<evidence type="ECO:0000313" key="1">
    <source>
        <dbReference type="EMBL" id="PKA54741.1"/>
    </source>
</evidence>
<dbReference type="EMBL" id="KZ451982">
    <property type="protein sequence ID" value="PKA54741.1"/>
    <property type="molecule type" value="Genomic_DNA"/>
</dbReference>
<name>A0A2I0AGQ7_9ASPA</name>
<gene>
    <name evidence="1" type="ORF">AXF42_Ash000576</name>
</gene>
<proteinExistence type="predicted"/>
<accession>A0A2I0AGQ7</accession>
<protein>
    <submittedName>
        <fullName evidence="1">Uncharacterized protein</fullName>
    </submittedName>
</protein>